<name>A0ABU4S330_9GAMM</name>
<dbReference type="Gene3D" id="3.40.30.10">
    <property type="entry name" value="Glutaredoxin"/>
    <property type="match status" value="1"/>
</dbReference>
<accession>A0ABU4S330</accession>
<evidence type="ECO:0000313" key="2">
    <source>
        <dbReference type="Proteomes" id="UP001273505"/>
    </source>
</evidence>
<dbReference type="RefSeq" id="WP_302722594.1">
    <property type="nucleotide sequence ID" value="NZ_JAULRU010000569.1"/>
</dbReference>
<dbReference type="Pfam" id="PF05768">
    <property type="entry name" value="Glrx-like"/>
    <property type="match status" value="1"/>
</dbReference>
<reference evidence="1 2" key="1">
    <citation type="submission" date="2023-11" db="EMBL/GenBank/DDBJ databases">
        <title>Gilvimarinus fulvus sp. nov., isolated from the surface of Kelp.</title>
        <authorList>
            <person name="Sun Y.Y."/>
            <person name="Gong Y."/>
            <person name="Du Z.J."/>
        </authorList>
    </citation>
    <scope>NUCLEOTIDE SEQUENCE [LARGE SCALE GENOMIC DNA]</scope>
    <source>
        <strain evidence="1 2">SDUM040013</strain>
    </source>
</reference>
<evidence type="ECO:0000313" key="1">
    <source>
        <dbReference type="EMBL" id="MDX6849669.1"/>
    </source>
</evidence>
<dbReference type="InterPro" id="IPR036249">
    <property type="entry name" value="Thioredoxin-like_sf"/>
</dbReference>
<organism evidence="1 2">
    <name type="scientific">Gilvimarinus gilvus</name>
    <dbReference type="NCBI Taxonomy" id="3058038"/>
    <lineage>
        <taxon>Bacteria</taxon>
        <taxon>Pseudomonadati</taxon>
        <taxon>Pseudomonadota</taxon>
        <taxon>Gammaproteobacteria</taxon>
        <taxon>Cellvibrionales</taxon>
        <taxon>Cellvibrionaceae</taxon>
        <taxon>Gilvimarinus</taxon>
    </lineage>
</organism>
<dbReference type="SUPFAM" id="SSF52833">
    <property type="entry name" value="Thioredoxin-like"/>
    <property type="match status" value="1"/>
</dbReference>
<gene>
    <name evidence="1" type="ORF">SCD92_09875</name>
</gene>
<dbReference type="InterPro" id="IPR008554">
    <property type="entry name" value="Glutaredoxin-like"/>
</dbReference>
<dbReference type="EMBL" id="JAXAFO010000014">
    <property type="protein sequence ID" value="MDX6849669.1"/>
    <property type="molecule type" value="Genomic_DNA"/>
</dbReference>
<dbReference type="Proteomes" id="UP001273505">
    <property type="component" value="Unassembled WGS sequence"/>
</dbReference>
<sequence length="75" mass="8525">MKTLIFFTTTGCHLCEQAKLVVASCPSVRLQEVDIACDEQLIDRYGLRIPVLRRPDLNELNWPFSAEDVIQFIGS</sequence>
<keyword evidence="2" id="KW-1185">Reference proteome</keyword>
<proteinExistence type="predicted"/>
<protein>
    <submittedName>
        <fullName evidence="1">Glutaredoxin family protein</fullName>
    </submittedName>
</protein>
<comment type="caution">
    <text evidence="1">The sequence shown here is derived from an EMBL/GenBank/DDBJ whole genome shotgun (WGS) entry which is preliminary data.</text>
</comment>